<gene>
    <name evidence="1" type="ORF">LCGC14_3057390</name>
</gene>
<organism evidence="1">
    <name type="scientific">marine sediment metagenome</name>
    <dbReference type="NCBI Taxonomy" id="412755"/>
    <lineage>
        <taxon>unclassified sequences</taxon>
        <taxon>metagenomes</taxon>
        <taxon>ecological metagenomes</taxon>
    </lineage>
</organism>
<accession>A0A0F8ZAN9</accession>
<protein>
    <submittedName>
        <fullName evidence="1">Uncharacterized protein</fullName>
    </submittedName>
</protein>
<dbReference type="EMBL" id="LAZR01064629">
    <property type="protein sequence ID" value="KKK57146.1"/>
    <property type="molecule type" value="Genomic_DNA"/>
</dbReference>
<sequence>RGAADDAGVSMGTIWSWYDEGKLKLTSRED</sequence>
<feature type="non-terminal residue" evidence="1">
    <location>
        <position position="1"/>
    </location>
</feature>
<reference evidence="1" key="1">
    <citation type="journal article" date="2015" name="Nature">
        <title>Complex archaea that bridge the gap between prokaryotes and eukaryotes.</title>
        <authorList>
            <person name="Spang A."/>
            <person name="Saw J.H."/>
            <person name="Jorgensen S.L."/>
            <person name="Zaremba-Niedzwiedzka K."/>
            <person name="Martijn J."/>
            <person name="Lind A.E."/>
            <person name="van Eijk R."/>
            <person name="Schleper C."/>
            <person name="Guy L."/>
            <person name="Ettema T.J."/>
        </authorList>
    </citation>
    <scope>NUCLEOTIDE SEQUENCE</scope>
</reference>
<evidence type="ECO:0000313" key="1">
    <source>
        <dbReference type="EMBL" id="KKK57146.1"/>
    </source>
</evidence>
<comment type="caution">
    <text evidence="1">The sequence shown here is derived from an EMBL/GenBank/DDBJ whole genome shotgun (WGS) entry which is preliminary data.</text>
</comment>
<dbReference type="AlphaFoldDB" id="A0A0F8ZAN9"/>
<proteinExistence type="predicted"/>
<name>A0A0F8ZAN9_9ZZZZ</name>